<organism evidence="1 2">
    <name type="scientific">Periconia digitata</name>
    <dbReference type="NCBI Taxonomy" id="1303443"/>
    <lineage>
        <taxon>Eukaryota</taxon>
        <taxon>Fungi</taxon>
        <taxon>Dikarya</taxon>
        <taxon>Ascomycota</taxon>
        <taxon>Pezizomycotina</taxon>
        <taxon>Dothideomycetes</taxon>
        <taxon>Pleosporomycetidae</taxon>
        <taxon>Pleosporales</taxon>
        <taxon>Massarineae</taxon>
        <taxon>Periconiaceae</taxon>
        <taxon>Periconia</taxon>
    </lineage>
</organism>
<name>A0A9W4U4C1_9PLEO</name>
<comment type="caution">
    <text evidence="1">The sequence shown here is derived from an EMBL/GenBank/DDBJ whole genome shotgun (WGS) entry which is preliminary data.</text>
</comment>
<sequence>MTSAFHHDATSDSFFCLCELPTLDGFGSGGDLICNSRALVNIGYLKSISIQRDHQLHIYSLDIFTGAVSAQPIAARMTMEIFMAEY</sequence>
<gene>
    <name evidence="1" type="ORF">PDIGIT_LOCUS467</name>
</gene>
<protein>
    <submittedName>
        <fullName evidence="1">Uncharacterized protein</fullName>
    </submittedName>
</protein>
<proteinExistence type="predicted"/>
<dbReference type="EMBL" id="CAOQHR010000001">
    <property type="protein sequence ID" value="CAI6237853.1"/>
    <property type="molecule type" value="Genomic_DNA"/>
</dbReference>
<keyword evidence="2" id="KW-1185">Reference proteome</keyword>
<accession>A0A9W4U4C1</accession>
<dbReference type="AlphaFoldDB" id="A0A9W4U4C1"/>
<evidence type="ECO:0000313" key="1">
    <source>
        <dbReference type="EMBL" id="CAI6237853.1"/>
    </source>
</evidence>
<evidence type="ECO:0000313" key="2">
    <source>
        <dbReference type="Proteomes" id="UP001152607"/>
    </source>
</evidence>
<reference evidence="1" key="1">
    <citation type="submission" date="2023-01" db="EMBL/GenBank/DDBJ databases">
        <authorList>
            <person name="Van Ghelder C."/>
            <person name="Rancurel C."/>
        </authorList>
    </citation>
    <scope>NUCLEOTIDE SEQUENCE</scope>
    <source>
        <strain evidence="1">CNCM I-4278</strain>
    </source>
</reference>
<dbReference type="Proteomes" id="UP001152607">
    <property type="component" value="Unassembled WGS sequence"/>
</dbReference>